<evidence type="ECO:0000313" key="8">
    <source>
        <dbReference type="Proteomes" id="UP000255108"/>
    </source>
</evidence>
<dbReference type="InterPro" id="IPR058163">
    <property type="entry name" value="LysR-type_TF_proteobact-type"/>
</dbReference>
<dbReference type="PANTHER" id="PTHR30537">
    <property type="entry name" value="HTH-TYPE TRANSCRIPTIONAL REGULATOR"/>
    <property type="match status" value="1"/>
</dbReference>
<evidence type="ECO:0000313" key="9">
    <source>
        <dbReference type="Proteomes" id="UP000295794"/>
    </source>
</evidence>
<dbReference type="Pfam" id="PF03466">
    <property type="entry name" value="LysR_substrate"/>
    <property type="match status" value="1"/>
</dbReference>
<dbReference type="Gene3D" id="1.10.10.10">
    <property type="entry name" value="Winged helix-like DNA-binding domain superfamily/Winged helix DNA-binding domain"/>
    <property type="match status" value="1"/>
</dbReference>
<dbReference type="AlphaFoldDB" id="A0A377Q3U8"/>
<dbReference type="EMBL" id="UGHR01000001">
    <property type="protein sequence ID" value="STQ89438.1"/>
    <property type="molecule type" value="Genomic_DNA"/>
</dbReference>
<reference evidence="6 8" key="1">
    <citation type="submission" date="2018-06" db="EMBL/GenBank/DDBJ databases">
        <authorList>
            <consortium name="Pathogen Informatics"/>
            <person name="Doyle S."/>
        </authorList>
    </citation>
    <scope>NUCLEOTIDE SEQUENCE [LARGE SCALE GENOMIC DNA]</scope>
    <source>
        <strain evidence="6 8">NCTC11159</strain>
    </source>
</reference>
<evidence type="ECO:0000256" key="1">
    <source>
        <dbReference type="ARBA" id="ARBA00009437"/>
    </source>
</evidence>
<dbReference type="SUPFAM" id="SSF53850">
    <property type="entry name" value="Periplasmic binding protein-like II"/>
    <property type="match status" value="1"/>
</dbReference>
<dbReference type="CDD" id="cd08422">
    <property type="entry name" value="PBP2_CrgA_like"/>
    <property type="match status" value="1"/>
</dbReference>
<dbReference type="PANTHER" id="PTHR30537:SF5">
    <property type="entry name" value="HTH-TYPE TRANSCRIPTIONAL ACTIVATOR TTDR-RELATED"/>
    <property type="match status" value="1"/>
</dbReference>
<evidence type="ECO:0000259" key="5">
    <source>
        <dbReference type="PROSITE" id="PS50931"/>
    </source>
</evidence>
<dbReference type="RefSeq" id="WP_115225885.1">
    <property type="nucleotide sequence ID" value="NZ_CAWOLO010000001.1"/>
</dbReference>
<dbReference type="FunFam" id="1.10.10.10:FF:000001">
    <property type="entry name" value="LysR family transcriptional regulator"/>
    <property type="match status" value="1"/>
</dbReference>
<evidence type="ECO:0000313" key="6">
    <source>
        <dbReference type="EMBL" id="STQ89438.1"/>
    </source>
</evidence>
<name>A0A377Q3U8_9NEIS</name>
<dbReference type="EMBL" id="SMBT01000001">
    <property type="protein sequence ID" value="TCU90411.1"/>
    <property type="molecule type" value="Genomic_DNA"/>
</dbReference>
<dbReference type="GO" id="GO:0003700">
    <property type="term" value="F:DNA-binding transcription factor activity"/>
    <property type="evidence" value="ECO:0007669"/>
    <property type="project" value="InterPro"/>
</dbReference>
<keyword evidence="4" id="KW-0804">Transcription</keyword>
<evidence type="ECO:0000313" key="7">
    <source>
        <dbReference type="EMBL" id="TCU90411.1"/>
    </source>
</evidence>
<gene>
    <name evidence="6" type="primary">dmlR_4</name>
    <name evidence="7" type="ORF">EV682_101444</name>
    <name evidence="6" type="ORF">NCTC11159_00462</name>
</gene>
<dbReference type="OrthoDB" id="8928056at2"/>
<proteinExistence type="inferred from homology"/>
<feature type="domain" description="HTH lysR-type" evidence="5">
    <location>
        <begin position="1"/>
        <end position="57"/>
    </location>
</feature>
<organism evidence="6 8">
    <name type="scientific">Iodobacter fluviatilis</name>
    <dbReference type="NCBI Taxonomy" id="537"/>
    <lineage>
        <taxon>Bacteria</taxon>
        <taxon>Pseudomonadati</taxon>
        <taxon>Pseudomonadota</taxon>
        <taxon>Betaproteobacteria</taxon>
        <taxon>Neisseriales</taxon>
        <taxon>Chitinibacteraceae</taxon>
        <taxon>Iodobacter</taxon>
    </lineage>
</organism>
<evidence type="ECO:0000256" key="3">
    <source>
        <dbReference type="ARBA" id="ARBA00023125"/>
    </source>
</evidence>
<accession>A0A377Q3U8</accession>
<evidence type="ECO:0000256" key="2">
    <source>
        <dbReference type="ARBA" id="ARBA00023015"/>
    </source>
</evidence>
<dbReference type="Gene3D" id="3.40.190.290">
    <property type="match status" value="1"/>
</dbReference>
<dbReference type="Proteomes" id="UP000295794">
    <property type="component" value="Unassembled WGS sequence"/>
</dbReference>
<dbReference type="Proteomes" id="UP000255108">
    <property type="component" value="Unassembled WGS sequence"/>
</dbReference>
<dbReference type="InterPro" id="IPR000847">
    <property type="entry name" value="LysR_HTH_N"/>
</dbReference>
<dbReference type="PROSITE" id="PS50931">
    <property type="entry name" value="HTH_LYSR"/>
    <property type="match status" value="1"/>
</dbReference>
<evidence type="ECO:0000256" key="4">
    <source>
        <dbReference type="ARBA" id="ARBA00023163"/>
    </source>
</evidence>
<dbReference type="SUPFAM" id="SSF46785">
    <property type="entry name" value="Winged helix' DNA-binding domain"/>
    <property type="match status" value="1"/>
</dbReference>
<keyword evidence="3" id="KW-0238">DNA-binding</keyword>
<dbReference type="Pfam" id="PF00126">
    <property type="entry name" value="HTH_1"/>
    <property type="match status" value="1"/>
</dbReference>
<reference evidence="7 9" key="2">
    <citation type="submission" date="2019-03" db="EMBL/GenBank/DDBJ databases">
        <title>Genomic Encyclopedia of Type Strains, Phase IV (KMG-IV): sequencing the most valuable type-strain genomes for metagenomic binning, comparative biology and taxonomic classification.</title>
        <authorList>
            <person name="Goeker M."/>
        </authorList>
    </citation>
    <scope>NUCLEOTIDE SEQUENCE [LARGE SCALE GENOMIC DNA]</scope>
    <source>
        <strain evidence="7 9">DSM 3764</strain>
    </source>
</reference>
<dbReference type="InterPro" id="IPR036388">
    <property type="entry name" value="WH-like_DNA-bd_sf"/>
</dbReference>
<protein>
    <submittedName>
        <fullName evidence="6">D-malate degradation protein R</fullName>
    </submittedName>
    <submittedName>
        <fullName evidence="7">LysR family transcriptional regulator</fullName>
    </submittedName>
</protein>
<comment type="similarity">
    <text evidence="1">Belongs to the LysR transcriptional regulatory family.</text>
</comment>
<keyword evidence="9" id="KW-1185">Reference proteome</keyword>
<dbReference type="GO" id="GO:0043565">
    <property type="term" value="F:sequence-specific DNA binding"/>
    <property type="evidence" value="ECO:0007669"/>
    <property type="project" value="TreeGrafter"/>
</dbReference>
<keyword evidence="2" id="KW-0805">Transcription regulation</keyword>
<dbReference type="InterPro" id="IPR005119">
    <property type="entry name" value="LysR_subst-bd"/>
</dbReference>
<sequence length="303" mass="33463">MLDDLALFVCIVEAGSLSAAAKKMALPPATLTRRLQKLEQQLGCRLLNRSARRMQVSSEGQQYYEQCRPLLQALQQATQALDATQHSVSGLVRVLAPINLANGIFRSCWASFMQKYPEVRLELKLSNLQEDLIASGADLALRAGEQQDSSFNQRRLGEVHWVTVAAVAYLQRSGAPLTPDDLHQHQLILAEPMTGWVFVHKTSGEECIVQGQARFRVNEMALAVHMAKEGVGILSCPVTVCCEELASGALQEVLPQWQADSRAVYAVWPQQRYLPARVRALLEHLLAFAAQEPLLNGAEGLNQ</sequence>
<dbReference type="GO" id="GO:0006351">
    <property type="term" value="P:DNA-templated transcription"/>
    <property type="evidence" value="ECO:0007669"/>
    <property type="project" value="TreeGrafter"/>
</dbReference>
<dbReference type="InterPro" id="IPR036390">
    <property type="entry name" value="WH_DNA-bd_sf"/>
</dbReference>